<dbReference type="RefSeq" id="WP_258799903.1">
    <property type="nucleotide sequence ID" value="NZ_JANTHX010000008.1"/>
</dbReference>
<proteinExistence type="predicted"/>
<reference evidence="1 2" key="1">
    <citation type="submission" date="2022-08" db="EMBL/GenBank/DDBJ databases">
        <authorList>
            <person name="Li F."/>
        </authorList>
    </citation>
    <scope>NUCLEOTIDE SEQUENCE [LARGE SCALE GENOMIC DNA]</scope>
    <source>
        <strain evidence="1 2">10F1B-8-1</strain>
    </source>
</reference>
<dbReference type="Proteomes" id="UP001205337">
    <property type="component" value="Unassembled WGS sequence"/>
</dbReference>
<comment type="caution">
    <text evidence="1">The sequence shown here is derived from an EMBL/GenBank/DDBJ whole genome shotgun (WGS) entry which is preliminary data.</text>
</comment>
<evidence type="ECO:0000313" key="2">
    <source>
        <dbReference type="Proteomes" id="UP001205337"/>
    </source>
</evidence>
<evidence type="ECO:0000313" key="1">
    <source>
        <dbReference type="EMBL" id="MCS0500704.1"/>
    </source>
</evidence>
<dbReference type="EMBL" id="JANTHX010000008">
    <property type="protein sequence ID" value="MCS0500704.1"/>
    <property type="molecule type" value="Genomic_DNA"/>
</dbReference>
<keyword evidence="2" id="KW-1185">Reference proteome</keyword>
<sequence>MRARPVILVAALAGGLVTGLVAGAVRASVSPTDAAWEDGASAELGITAIADPPPEVGTVVIPDPDSVPATSFDALPVWSVTSPTQFCFDVDVRTESDDPAAWSVLIHSGMPPFNQPGPPFGTPVGTFYPGDLVVTQAADYADSGDLIVTPQRPDQWASSTTPFHLQFCALGVPTPAWQPEGPGTWEVVDVTLVRNGTQPCVIVTIRGYLPYYVGYTASFAWDEVLAAQATPAEQAQWIDYTHWDGTAPGNSVGATGATGADYRVSLTPYDSQYAYVSSREDRVISSCAFLGRSTGVITP</sequence>
<accession>A0ABT1ZJ25</accession>
<name>A0ABT1ZJ25_9MICO</name>
<organism evidence="1 2">
    <name type="scientific">Protaetiibacter mangrovi</name>
    <dbReference type="NCBI Taxonomy" id="2970926"/>
    <lineage>
        <taxon>Bacteria</taxon>
        <taxon>Bacillati</taxon>
        <taxon>Actinomycetota</taxon>
        <taxon>Actinomycetes</taxon>
        <taxon>Micrococcales</taxon>
        <taxon>Microbacteriaceae</taxon>
        <taxon>Protaetiibacter</taxon>
    </lineage>
</organism>
<protein>
    <submittedName>
        <fullName evidence="1">Uncharacterized protein</fullName>
    </submittedName>
</protein>
<gene>
    <name evidence="1" type="ORF">NUH29_14220</name>
</gene>